<evidence type="ECO:0000313" key="7">
    <source>
        <dbReference type="Proteomes" id="UP000639396"/>
    </source>
</evidence>
<protein>
    <submittedName>
        <fullName evidence="6">Creatininase family protein</fullName>
    </submittedName>
</protein>
<name>A0A927GZY6_9BACL</name>
<comment type="cofactor">
    <cofactor evidence="1">
        <name>Zn(2+)</name>
        <dbReference type="ChEBI" id="CHEBI:29105"/>
    </cofactor>
</comment>
<keyword evidence="3" id="KW-0378">Hydrolase</keyword>
<dbReference type="GO" id="GO:0016811">
    <property type="term" value="F:hydrolase activity, acting on carbon-nitrogen (but not peptide) bonds, in linear amides"/>
    <property type="evidence" value="ECO:0007669"/>
    <property type="project" value="TreeGrafter"/>
</dbReference>
<keyword evidence="2" id="KW-0479">Metal-binding</keyword>
<dbReference type="GO" id="GO:0009231">
    <property type="term" value="P:riboflavin biosynthetic process"/>
    <property type="evidence" value="ECO:0007669"/>
    <property type="project" value="TreeGrafter"/>
</dbReference>
<proteinExistence type="inferred from homology"/>
<evidence type="ECO:0000313" key="6">
    <source>
        <dbReference type="EMBL" id="MBD2861934.1"/>
    </source>
</evidence>
<accession>A0A927GZY6</accession>
<reference evidence="6" key="1">
    <citation type="submission" date="2020-09" db="EMBL/GenBank/DDBJ databases">
        <title>A novel bacterium of genus Paenibacillus, isolated from South China Sea.</title>
        <authorList>
            <person name="Huang H."/>
            <person name="Mo K."/>
            <person name="Hu Y."/>
        </authorList>
    </citation>
    <scope>NUCLEOTIDE SEQUENCE</scope>
    <source>
        <strain evidence="6">IB182363</strain>
    </source>
</reference>
<evidence type="ECO:0000256" key="5">
    <source>
        <dbReference type="ARBA" id="ARBA00024029"/>
    </source>
</evidence>
<evidence type="ECO:0000256" key="3">
    <source>
        <dbReference type="ARBA" id="ARBA00022801"/>
    </source>
</evidence>
<dbReference type="RefSeq" id="WP_190926359.1">
    <property type="nucleotide sequence ID" value="NZ_JACXJA010000007.1"/>
</dbReference>
<dbReference type="Pfam" id="PF02633">
    <property type="entry name" value="Creatininase"/>
    <property type="match status" value="1"/>
</dbReference>
<evidence type="ECO:0000256" key="4">
    <source>
        <dbReference type="ARBA" id="ARBA00022833"/>
    </source>
</evidence>
<dbReference type="Gene3D" id="3.40.50.10310">
    <property type="entry name" value="Creatininase"/>
    <property type="match status" value="1"/>
</dbReference>
<sequence length="270" mass="29361">MKSFLYHEHTREELTAKAKQGYMAVVPLAATEQHGPHLPVYTDSLICGHIANRSVLRAASSVPLLLCPLIPIGCSHHHLAFGGTLSFSSATYMQMLRDIGESLVANGFRKIVFLNGHGGNDPIMQQTASDLAVSHPIWTASASYWSVAKEALRLADAEQVGMVPGHAGGFETSAILALREELVHTDRASEEHPQRPWILSGPPGTFIGRHGELTGADGYTDSPHRATAEKGRVYLDVISRSVAEWLVRTYQSMETGERSLAEGEKQENGI</sequence>
<dbReference type="InterPro" id="IPR024087">
    <property type="entry name" value="Creatininase-like_sf"/>
</dbReference>
<dbReference type="EMBL" id="JACXJA010000007">
    <property type="protein sequence ID" value="MBD2861934.1"/>
    <property type="molecule type" value="Genomic_DNA"/>
</dbReference>
<dbReference type="InterPro" id="IPR003785">
    <property type="entry name" value="Creatininase/forma_Hydrolase"/>
</dbReference>
<organism evidence="6 7">
    <name type="scientific">Paenibacillus oceani</name>
    <dbReference type="NCBI Taxonomy" id="2772510"/>
    <lineage>
        <taxon>Bacteria</taxon>
        <taxon>Bacillati</taxon>
        <taxon>Bacillota</taxon>
        <taxon>Bacilli</taxon>
        <taxon>Bacillales</taxon>
        <taxon>Paenibacillaceae</taxon>
        <taxon>Paenibacillus</taxon>
    </lineage>
</organism>
<keyword evidence="4" id="KW-0862">Zinc</keyword>
<dbReference type="PANTHER" id="PTHR35005">
    <property type="entry name" value="3-DEHYDRO-SCYLLO-INOSOSE HYDROLASE"/>
    <property type="match status" value="1"/>
</dbReference>
<dbReference type="PANTHER" id="PTHR35005:SF1">
    <property type="entry name" value="2-AMINO-5-FORMYLAMINO-6-RIBOSYLAMINOPYRIMIDIN-4(3H)-ONE 5'-MONOPHOSPHATE DEFORMYLASE"/>
    <property type="match status" value="1"/>
</dbReference>
<dbReference type="Proteomes" id="UP000639396">
    <property type="component" value="Unassembled WGS sequence"/>
</dbReference>
<dbReference type="AlphaFoldDB" id="A0A927GZY6"/>
<dbReference type="GO" id="GO:0046872">
    <property type="term" value="F:metal ion binding"/>
    <property type="evidence" value="ECO:0007669"/>
    <property type="project" value="UniProtKB-KW"/>
</dbReference>
<comment type="caution">
    <text evidence="6">The sequence shown here is derived from an EMBL/GenBank/DDBJ whole genome shotgun (WGS) entry which is preliminary data.</text>
</comment>
<evidence type="ECO:0000256" key="1">
    <source>
        <dbReference type="ARBA" id="ARBA00001947"/>
    </source>
</evidence>
<keyword evidence="7" id="KW-1185">Reference proteome</keyword>
<evidence type="ECO:0000256" key="2">
    <source>
        <dbReference type="ARBA" id="ARBA00022723"/>
    </source>
</evidence>
<comment type="similarity">
    <text evidence="5">Belongs to the creatininase superfamily.</text>
</comment>
<gene>
    <name evidence="6" type="ORF">IDH45_08075</name>
</gene>
<dbReference type="SUPFAM" id="SSF102215">
    <property type="entry name" value="Creatininase"/>
    <property type="match status" value="1"/>
</dbReference>